<comment type="caution">
    <text evidence="3">The sequence shown here is derived from an EMBL/GenBank/DDBJ whole genome shotgun (WGS) entry which is preliminary data.</text>
</comment>
<evidence type="ECO:0000313" key="3">
    <source>
        <dbReference type="EMBL" id="EYB94268.1"/>
    </source>
</evidence>
<dbReference type="InterPro" id="IPR035940">
    <property type="entry name" value="CAP_sf"/>
</dbReference>
<dbReference type="Gene3D" id="3.40.33.10">
    <property type="entry name" value="CAP"/>
    <property type="match status" value="2"/>
</dbReference>
<accession>A0A016SU64</accession>
<dbReference type="InterPro" id="IPR017896">
    <property type="entry name" value="4Fe4S_Fe-S-bd"/>
</dbReference>
<dbReference type="InterPro" id="IPR014044">
    <property type="entry name" value="CAP_dom"/>
</dbReference>
<feature type="domain" description="4Fe-4S ferredoxin-type" evidence="2">
    <location>
        <begin position="189"/>
        <end position="221"/>
    </location>
</feature>
<dbReference type="Proteomes" id="UP000024635">
    <property type="component" value="Unassembled WGS sequence"/>
</dbReference>
<reference evidence="4" key="1">
    <citation type="journal article" date="2015" name="Nat. Genet.">
        <title>The genome and transcriptome of the zoonotic hookworm Ancylostoma ceylanicum identify infection-specific gene families.</title>
        <authorList>
            <person name="Schwarz E.M."/>
            <person name="Hu Y."/>
            <person name="Antoshechkin I."/>
            <person name="Miller M.M."/>
            <person name="Sternberg P.W."/>
            <person name="Aroian R.V."/>
        </authorList>
    </citation>
    <scope>NUCLEOTIDE SEQUENCE</scope>
    <source>
        <strain evidence="4">HY135</strain>
    </source>
</reference>
<name>A0A016SU64_9BILA</name>
<protein>
    <recommendedName>
        <fullName evidence="2">4Fe-4S ferredoxin-type domain-containing protein</fullName>
    </recommendedName>
</protein>
<gene>
    <name evidence="3" type="primary">Acey_s0173.g394</name>
    <name evidence="3" type="synonym">ASP-s0173.g394</name>
    <name evidence="3" type="ORF">Y032_0173g394</name>
</gene>
<dbReference type="OrthoDB" id="5849517at2759"/>
<feature type="signal peptide" evidence="1">
    <location>
        <begin position="1"/>
        <end position="17"/>
    </location>
</feature>
<dbReference type="STRING" id="53326.A0A016SU64"/>
<feature type="chain" id="PRO_5001486845" description="4Fe-4S ferredoxin-type domain-containing protein" evidence="1">
    <location>
        <begin position="18"/>
        <end position="416"/>
    </location>
</feature>
<dbReference type="AlphaFoldDB" id="A0A016SU64"/>
<evidence type="ECO:0000313" key="4">
    <source>
        <dbReference type="Proteomes" id="UP000024635"/>
    </source>
</evidence>
<sequence length="416" mass="45995">MWSIVLILAAVVPKISVTVEGTTAFNCRSSLIPDEWRQFALEEVNKYRRSLALGEVLDKLNFYLPKAKNMTKMAYDCNLEELAYNAIPSDCSKLPDGNFYNTPLQSEFDSKKCNMTDKVKVLLYASWTLAKYANFSNNTILRDAGAYNFGVLAFVNTTGMGCSYKVCGAKGRIVCLFNHTLYGTNVQLYEPTWTDGDICSACGQKCVDYLCPNTHIPVTIPTTCQDDKLTNDSHNAALWMHNYYRKLLASGWAKDPKSKGGYAATAKRMLELTYDCTGADNLAKKTYALIEGCPGDDPQPSPGYSLNFKRFQNYNVPEQDALEESIKEWWGQLGKTGLGSDTSFKTEIASFANMANDKAEKMACAVKNCQKEGYTLVACQYSPAMQADEKIYETGAVCGGCKAINKACSNPRGLCV</sequence>
<keyword evidence="1" id="KW-0732">Signal</keyword>
<dbReference type="EMBL" id="JARK01001509">
    <property type="protein sequence ID" value="EYB94268.1"/>
    <property type="molecule type" value="Genomic_DNA"/>
</dbReference>
<dbReference type="Pfam" id="PF00188">
    <property type="entry name" value="CAP"/>
    <property type="match status" value="2"/>
</dbReference>
<dbReference type="SUPFAM" id="SSF55797">
    <property type="entry name" value="PR-1-like"/>
    <property type="match status" value="2"/>
</dbReference>
<organism evidence="3 4">
    <name type="scientific">Ancylostoma ceylanicum</name>
    <dbReference type="NCBI Taxonomy" id="53326"/>
    <lineage>
        <taxon>Eukaryota</taxon>
        <taxon>Metazoa</taxon>
        <taxon>Ecdysozoa</taxon>
        <taxon>Nematoda</taxon>
        <taxon>Chromadorea</taxon>
        <taxon>Rhabditida</taxon>
        <taxon>Rhabditina</taxon>
        <taxon>Rhabditomorpha</taxon>
        <taxon>Strongyloidea</taxon>
        <taxon>Ancylostomatidae</taxon>
        <taxon>Ancylostomatinae</taxon>
        <taxon>Ancylostoma</taxon>
    </lineage>
</organism>
<dbReference type="CDD" id="cd05380">
    <property type="entry name" value="CAP_euk"/>
    <property type="match status" value="2"/>
</dbReference>
<dbReference type="PROSITE" id="PS51379">
    <property type="entry name" value="4FE4S_FER_2"/>
    <property type="match status" value="1"/>
</dbReference>
<keyword evidence="4" id="KW-1185">Reference proteome</keyword>
<evidence type="ECO:0000256" key="1">
    <source>
        <dbReference type="SAM" id="SignalP"/>
    </source>
</evidence>
<dbReference type="SMART" id="SM00198">
    <property type="entry name" value="SCP"/>
    <property type="match status" value="1"/>
</dbReference>
<evidence type="ECO:0000259" key="2">
    <source>
        <dbReference type="PROSITE" id="PS51379"/>
    </source>
</evidence>
<proteinExistence type="predicted"/>